<keyword evidence="6" id="KW-1185">Reference proteome</keyword>
<dbReference type="AlphaFoldDB" id="A0AAV1YMP5"/>
<dbReference type="EMBL" id="CAXHTB010000026">
    <property type="protein sequence ID" value="CAL0335130.1"/>
    <property type="molecule type" value="Genomic_DNA"/>
</dbReference>
<protein>
    <recommendedName>
        <fullName evidence="4">Glyceraldehyde 3-phosphate dehydrogenase catalytic domain-containing protein</fullName>
    </recommendedName>
</protein>
<proteinExistence type="inferred from homology"/>
<feature type="domain" description="Glyceraldehyde 3-phosphate dehydrogenase catalytic" evidence="4">
    <location>
        <begin position="2"/>
        <end position="57"/>
    </location>
</feature>
<evidence type="ECO:0000313" key="6">
    <source>
        <dbReference type="Proteomes" id="UP001497480"/>
    </source>
</evidence>
<dbReference type="Gene3D" id="3.30.360.10">
    <property type="entry name" value="Dihydrodipicolinate Reductase, domain 2"/>
    <property type="match status" value="1"/>
</dbReference>
<comment type="caution">
    <text evidence="5">The sequence shown here is derived from an EMBL/GenBank/DDBJ whole genome shotgun (WGS) entry which is preliminary data.</text>
</comment>
<sequence>MNAIFRKVAEGSLKGVLDVYDVPLVSVDFRCTNVSSNIDSSLTLVMGDGMVKVVAWYDNEWGYSQRVVDLAHLVAAKWPGTPDFSTSIGSFSARIDHNHPPTLINTSWSTKDYEEPPPGRVVKKPNRKKIKSTSPKTKAAHCDREEAPPIVQV</sequence>
<reference evidence="5 6" key="1">
    <citation type="submission" date="2024-03" db="EMBL/GenBank/DDBJ databases">
        <authorList>
            <person name="Martinez-Hernandez J."/>
        </authorList>
    </citation>
    <scope>NUCLEOTIDE SEQUENCE [LARGE SCALE GENOMIC DNA]</scope>
</reference>
<comment type="similarity">
    <text evidence="1">Belongs to the glyceraldehyde-3-phosphate dehydrogenase family.</text>
</comment>
<evidence type="ECO:0000313" key="5">
    <source>
        <dbReference type="EMBL" id="CAL0335130.1"/>
    </source>
</evidence>
<evidence type="ECO:0000256" key="3">
    <source>
        <dbReference type="SAM" id="MobiDB-lite"/>
    </source>
</evidence>
<dbReference type="InterPro" id="IPR020829">
    <property type="entry name" value="GlycerAld_3-P_DH_cat"/>
</dbReference>
<dbReference type="InterPro" id="IPR020831">
    <property type="entry name" value="GlycerAld/Erythrose_P_DH"/>
</dbReference>
<evidence type="ECO:0000259" key="4">
    <source>
        <dbReference type="Pfam" id="PF02800"/>
    </source>
</evidence>
<feature type="region of interest" description="Disordered" evidence="3">
    <location>
        <begin position="96"/>
        <end position="153"/>
    </location>
</feature>
<accession>A0AAV1YMP5</accession>
<dbReference type="PANTHER" id="PTHR43148">
    <property type="entry name" value="GLYCERALDEHYDE-3-PHOSPHATE DEHYDROGENASE 2"/>
    <property type="match status" value="1"/>
</dbReference>
<gene>
    <name evidence="5" type="ORF">LLUT_LOCUS36190</name>
</gene>
<dbReference type="Pfam" id="PF02800">
    <property type="entry name" value="Gp_dh_C"/>
    <property type="match status" value="1"/>
</dbReference>
<name>A0AAV1YMP5_LUPLU</name>
<keyword evidence="2" id="KW-0560">Oxidoreductase</keyword>
<feature type="compositionally biased region" description="Basic residues" evidence="3">
    <location>
        <begin position="121"/>
        <end position="131"/>
    </location>
</feature>
<dbReference type="Proteomes" id="UP001497480">
    <property type="component" value="Unassembled WGS sequence"/>
</dbReference>
<organism evidence="5 6">
    <name type="scientific">Lupinus luteus</name>
    <name type="common">European yellow lupine</name>
    <dbReference type="NCBI Taxonomy" id="3873"/>
    <lineage>
        <taxon>Eukaryota</taxon>
        <taxon>Viridiplantae</taxon>
        <taxon>Streptophyta</taxon>
        <taxon>Embryophyta</taxon>
        <taxon>Tracheophyta</taxon>
        <taxon>Spermatophyta</taxon>
        <taxon>Magnoliopsida</taxon>
        <taxon>eudicotyledons</taxon>
        <taxon>Gunneridae</taxon>
        <taxon>Pentapetalae</taxon>
        <taxon>rosids</taxon>
        <taxon>fabids</taxon>
        <taxon>Fabales</taxon>
        <taxon>Fabaceae</taxon>
        <taxon>Papilionoideae</taxon>
        <taxon>50 kb inversion clade</taxon>
        <taxon>genistoids sensu lato</taxon>
        <taxon>core genistoids</taxon>
        <taxon>Genisteae</taxon>
        <taxon>Lupinus</taxon>
    </lineage>
</organism>
<dbReference type="GO" id="GO:0016620">
    <property type="term" value="F:oxidoreductase activity, acting on the aldehyde or oxo group of donors, NAD or NADP as acceptor"/>
    <property type="evidence" value="ECO:0007669"/>
    <property type="project" value="InterPro"/>
</dbReference>
<evidence type="ECO:0000256" key="1">
    <source>
        <dbReference type="ARBA" id="ARBA00007406"/>
    </source>
</evidence>
<evidence type="ECO:0000256" key="2">
    <source>
        <dbReference type="ARBA" id="ARBA00023002"/>
    </source>
</evidence>
<dbReference type="SUPFAM" id="SSF55347">
    <property type="entry name" value="Glyceraldehyde-3-phosphate dehydrogenase-like, C-terminal domain"/>
    <property type="match status" value="1"/>
</dbReference>